<dbReference type="GO" id="GO:0005544">
    <property type="term" value="F:calcium-dependent phospholipid binding"/>
    <property type="evidence" value="ECO:0007669"/>
    <property type="project" value="InterPro"/>
</dbReference>
<dbReference type="PROSITE" id="PS50004">
    <property type="entry name" value="C2"/>
    <property type="match status" value="2"/>
</dbReference>
<evidence type="ECO:0000256" key="1">
    <source>
        <dbReference type="ARBA" id="ARBA00009048"/>
    </source>
</evidence>
<sequence length="471" mass="52558">MSDIYESAANSLGLFSSPCLTKVELRLTCKGISDRDALSKPDPCIVLNMQSHGQWMEVDRTEVIRSCVNPTYSKVFTLDFYFEEVQRLRFELYDINSSHNGLKEADFLGSVECTLAQIISQRKLSKALLRPGGTVGKAIITITAEELTGNDDYVELSFSARKLDDKDFFSKSDPFLEIYRLNDDATLQLVYRTETVMNNLNPVWKTFKVSLNSLCSGDHERKLQVAIDFTASNGDPRNSCSLHYIHPYRPNEYLKALVAVGEICQDYDSDKMFPAFGFGARIPPDYKVSHDFAVNFNEENPECAGIQGVVEAYQACLPKLQLYGPTNIAPIIQKVAHTASQEVHTKEAMQYFILLILTDGVITDMADTREAIVQASHLPMSVIIVGIGNADFSDMQMLDGDDGILRSPKGEPVLRDIVQFVPFRNFKHASPAALAKSVLAEVPNQVVDYYNSKGIKPKVPSEYQSSRPFGP</sequence>
<dbReference type="InterPro" id="IPR045052">
    <property type="entry name" value="Copine"/>
</dbReference>
<dbReference type="Pfam" id="PF00168">
    <property type="entry name" value="C2"/>
    <property type="match status" value="2"/>
</dbReference>
<dbReference type="Gene3D" id="3.40.50.410">
    <property type="entry name" value="von Willebrand factor, type A domain"/>
    <property type="match status" value="1"/>
</dbReference>
<dbReference type="Proteomes" id="UP000261640">
    <property type="component" value="Unplaced"/>
</dbReference>
<dbReference type="GO" id="GO:0071277">
    <property type="term" value="P:cellular response to calcium ion"/>
    <property type="evidence" value="ECO:0007669"/>
    <property type="project" value="TreeGrafter"/>
</dbReference>
<dbReference type="SUPFAM" id="SSF49562">
    <property type="entry name" value="C2 domain (Calcium/lipid-binding domain, CaLB)"/>
    <property type="match status" value="2"/>
</dbReference>
<feature type="domain" description="C2" evidence="5">
    <location>
        <begin position="1"/>
        <end position="128"/>
    </location>
</feature>
<dbReference type="AlphaFoldDB" id="A0A7N8XCZ6"/>
<dbReference type="Gene3D" id="2.60.40.150">
    <property type="entry name" value="C2 domain"/>
    <property type="match status" value="2"/>
</dbReference>
<comment type="similarity">
    <text evidence="1">Belongs to the copine family.</text>
</comment>
<dbReference type="InterPro" id="IPR035892">
    <property type="entry name" value="C2_domain_sf"/>
</dbReference>
<feature type="domain" description="C2" evidence="5">
    <location>
        <begin position="134"/>
        <end position="267"/>
    </location>
</feature>
<dbReference type="InterPro" id="IPR002035">
    <property type="entry name" value="VWF_A"/>
</dbReference>
<dbReference type="InterPro" id="IPR000008">
    <property type="entry name" value="C2_dom"/>
</dbReference>
<dbReference type="PANTHER" id="PTHR10857:SF4">
    <property type="entry name" value="COPINE-4"/>
    <property type="match status" value="1"/>
</dbReference>
<evidence type="ECO:0000259" key="5">
    <source>
        <dbReference type="PROSITE" id="PS50004"/>
    </source>
</evidence>
<keyword evidence="3" id="KW-0677">Repeat</keyword>
<accession>A0A7N8XCZ6</accession>
<keyword evidence="7" id="KW-1185">Reference proteome</keyword>
<keyword evidence="4" id="KW-0106">Calcium</keyword>
<dbReference type="FunFam" id="3.40.50.410:FF:000042">
    <property type="entry name" value="Copine 4"/>
    <property type="match status" value="1"/>
</dbReference>
<evidence type="ECO:0000313" key="7">
    <source>
        <dbReference type="Proteomes" id="UP000261640"/>
    </source>
</evidence>
<organism evidence="6 7">
    <name type="scientific">Mastacembelus armatus</name>
    <name type="common">zig-zag eel</name>
    <dbReference type="NCBI Taxonomy" id="205130"/>
    <lineage>
        <taxon>Eukaryota</taxon>
        <taxon>Metazoa</taxon>
        <taxon>Chordata</taxon>
        <taxon>Craniata</taxon>
        <taxon>Vertebrata</taxon>
        <taxon>Euteleostomi</taxon>
        <taxon>Actinopterygii</taxon>
        <taxon>Neopterygii</taxon>
        <taxon>Teleostei</taxon>
        <taxon>Neoteleostei</taxon>
        <taxon>Acanthomorphata</taxon>
        <taxon>Anabantaria</taxon>
        <taxon>Synbranchiformes</taxon>
        <taxon>Mastacembelidae</taxon>
        <taxon>Mastacembelus</taxon>
    </lineage>
</organism>
<dbReference type="SMART" id="SM00327">
    <property type="entry name" value="VWA"/>
    <property type="match status" value="1"/>
</dbReference>
<dbReference type="FunFam" id="2.60.40.150:FF:000083">
    <property type="entry name" value="Copine 4"/>
    <property type="match status" value="1"/>
</dbReference>
<evidence type="ECO:0000256" key="3">
    <source>
        <dbReference type="ARBA" id="ARBA00022737"/>
    </source>
</evidence>
<dbReference type="InterPro" id="IPR010734">
    <property type="entry name" value="Copine_C"/>
</dbReference>
<proteinExistence type="inferred from homology"/>
<dbReference type="GeneTree" id="ENSGT00940000155519"/>
<keyword evidence="2" id="KW-0479">Metal-binding</keyword>
<reference evidence="6" key="2">
    <citation type="submission" date="2025-09" db="UniProtKB">
        <authorList>
            <consortium name="Ensembl"/>
        </authorList>
    </citation>
    <scope>IDENTIFICATION</scope>
</reference>
<dbReference type="InterPro" id="IPR036465">
    <property type="entry name" value="vWFA_dom_sf"/>
</dbReference>
<dbReference type="Ensembl" id="ENSMAMT00000056844.1">
    <property type="protein sequence ID" value="ENSMAMP00000048495.1"/>
    <property type="gene ID" value="ENSMAMG00000017730.2"/>
</dbReference>
<dbReference type="CDD" id="cd04048">
    <property type="entry name" value="C2A_Copine"/>
    <property type="match status" value="1"/>
</dbReference>
<dbReference type="Pfam" id="PF07002">
    <property type="entry name" value="Copine"/>
    <property type="match status" value="1"/>
</dbReference>
<evidence type="ECO:0000256" key="2">
    <source>
        <dbReference type="ARBA" id="ARBA00022723"/>
    </source>
</evidence>
<dbReference type="CDD" id="cd04047">
    <property type="entry name" value="C2B_Copine"/>
    <property type="match status" value="1"/>
</dbReference>
<protein>
    <submittedName>
        <fullName evidence="6">Copine IVa</fullName>
    </submittedName>
</protein>
<dbReference type="SUPFAM" id="SSF53300">
    <property type="entry name" value="vWA-like"/>
    <property type="match status" value="1"/>
</dbReference>
<dbReference type="PANTHER" id="PTHR10857">
    <property type="entry name" value="COPINE"/>
    <property type="match status" value="1"/>
</dbReference>
<name>A0A7N8XCZ6_9TELE</name>
<dbReference type="GO" id="GO:0005886">
    <property type="term" value="C:plasma membrane"/>
    <property type="evidence" value="ECO:0007669"/>
    <property type="project" value="TreeGrafter"/>
</dbReference>
<dbReference type="InterPro" id="IPR037768">
    <property type="entry name" value="C2B_Copine"/>
</dbReference>
<evidence type="ECO:0000313" key="6">
    <source>
        <dbReference type="Ensembl" id="ENSMAMP00000048495.1"/>
    </source>
</evidence>
<reference evidence="6" key="1">
    <citation type="submission" date="2025-08" db="UniProtKB">
        <authorList>
            <consortium name="Ensembl"/>
        </authorList>
    </citation>
    <scope>IDENTIFICATION</scope>
</reference>
<evidence type="ECO:0000256" key="4">
    <source>
        <dbReference type="ARBA" id="ARBA00022837"/>
    </source>
</evidence>
<dbReference type="SMART" id="SM00239">
    <property type="entry name" value="C2"/>
    <property type="match status" value="2"/>
</dbReference>
<dbReference type="GO" id="GO:0046872">
    <property type="term" value="F:metal ion binding"/>
    <property type="evidence" value="ECO:0007669"/>
    <property type="project" value="UniProtKB-KW"/>
</dbReference>